<proteinExistence type="predicted"/>
<keyword evidence="1" id="KW-0472">Membrane</keyword>
<feature type="transmembrane region" description="Helical" evidence="1">
    <location>
        <begin position="54"/>
        <end position="74"/>
    </location>
</feature>
<dbReference type="InterPro" id="IPR013099">
    <property type="entry name" value="K_chnl_dom"/>
</dbReference>
<dbReference type="AlphaFoldDB" id="A0A914R8L8"/>
<evidence type="ECO:0000256" key="1">
    <source>
        <dbReference type="SAM" id="Phobius"/>
    </source>
</evidence>
<dbReference type="SUPFAM" id="SSF81324">
    <property type="entry name" value="Voltage-gated potassium channels"/>
    <property type="match status" value="1"/>
</dbReference>
<evidence type="ECO:0000313" key="3">
    <source>
        <dbReference type="Proteomes" id="UP000887564"/>
    </source>
</evidence>
<dbReference type="Pfam" id="PF07885">
    <property type="entry name" value="Ion_trans_2"/>
    <property type="match status" value="1"/>
</dbReference>
<feature type="domain" description="Potassium channel" evidence="2">
    <location>
        <begin position="34"/>
        <end position="72"/>
    </location>
</feature>
<reference evidence="4" key="1">
    <citation type="submission" date="2022-11" db="UniProtKB">
        <authorList>
            <consortium name="WormBaseParasite"/>
        </authorList>
    </citation>
    <scope>IDENTIFICATION</scope>
</reference>
<keyword evidence="1" id="KW-1133">Transmembrane helix</keyword>
<keyword evidence="1" id="KW-0812">Transmembrane</keyword>
<evidence type="ECO:0000259" key="2">
    <source>
        <dbReference type="Pfam" id="PF07885"/>
    </source>
</evidence>
<accession>A0A914R8L8</accession>
<protein>
    <submittedName>
        <fullName evidence="4">Potassium channel domain-containing protein</fullName>
    </submittedName>
</protein>
<sequence>MHVRLLTVYSFSEKALRYDIWHPFCEHYKSSEQFQTFFSIGYGDVQVETYCGRALAIITGIVVSFMGIVCFARVHAAQIAHKRFILVTVYLEIEHVEGEDLF</sequence>
<organism evidence="3 4">
    <name type="scientific">Parascaris equorum</name>
    <name type="common">Equine roundworm</name>
    <dbReference type="NCBI Taxonomy" id="6256"/>
    <lineage>
        <taxon>Eukaryota</taxon>
        <taxon>Metazoa</taxon>
        <taxon>Ecdysozoa</taxon>
        <taxon>Nematoda</taxon>
        <taxon>Chromadorea</taxon>
        <taxon>Rhabditida</taxon>
        <taxon>Spirurina</taxon>
        <taxon>Ascaridomorpha</taxon>
        <taxon>Ascaridoidea</taxon>
        <taxon>Ascarididae</taxon>
        <taxon>Parascaris</taxon>
    </lineage>
</organism>
<keyword evidence="3" id="KW-1185">Reference proteome</keyword>
<dbReference type="Proteomes" id="UP000887564">
    <property type="component" value="Unplaced"/>
</dbReference>
<dbReference type="Gene3D" id="1.10.287.70">
    <property type="match status" value="1"/>
</dbReference>
<name>A0A914R8L8_PAREQ</name>
<dbReference type="WBParaSite" id="PEQ_0000300001-mRNA-1">
    <property type="protein sequence ID" value="PEQ_0000300001-mRNA-1"/>
    <property type="gene ID" value="PEQ_0000300001"/>
</dbReference>
<evidence type="ECO:0000313" key="4">
    <source>
        <dbReference type="WBParaSite" id="PEQ_0000300001-mRNA-1"/>
    </source>
</evidence>